<feature type="compositionally biased region" description="Basic and acidic residues" evidence="1">
    <location>
        <begin position="27"/>
        <end position="36"/>
    </location>
</feature>
<reference evidence="2" key="2">
    <citation type="journal article" date="2024" name="Plant">
        <title>Genomic evolution and insights into agronomic trait innovations of Sesamum species.</title>
        <authorList>
            <person name="Miao H."/>
            <person name="Wang L."/>
            <person name="Qu L."/>
            <person name="Liu H."/>
            <person name="Sun Y."/>
            <person name="Le M."/>
            <person name="Wang Q."/>
            <person name="Wei S."/>
            <person name="Zheng Y."/>
            <person name="Lin W."/>
            <person name="Duan Y."/>
            <person name="Cao H."/>
            <person name="Xiong S."/>
            <person name="Wang X."/>
            <person name="Wei L."/>
            <person name="Li C."/>
            <person name="Ma Q."/>
            <person name="Ju M."/>
            <person name="Zhao R."/>
            <person name="Li G."/>
            <person name="Mu C."/>
            <person name="Tian Q."/>
            <person name="Mei H."/>
            <person name="Zhang T."/>
            <person name="Gao T."/>
            <person name="Zhang H."/>
        </authorList>
    </citation>
    <scope>NUCLEOTIDE SEQUENCE</scope>
    <source>
        <strain evidence="2">G01</strain>
    </source>
</reference>
<dbReference type="EMBL" id="JACGWK010001531">
    <property type="protein sequence ID" value="KAL0286559.1"/>
    <property type="molecule type" value="Genomic_DNA"/>
</dbReference>
<gene>
    <name evidence="2" type="ORF">Sangu_2729100</name>
</gene>
<feature type="non-terminal residue" evidence="2">
    <location>
        <position position="1"/>
    </location>
</feature>
<protein>
    <submittedName>
        <fullName evidence="2">Transposon Ty3-G Gag-Pol polyprotein</fullName>
    </submittedName>
</protein>
<evidence type="ECO:0000256" key="1">
    <source>
        <dbReference type="SAM" id="MobiDB-lite"/>
    </source>
</evidence>
<dbReference type="PANTHER" id="PTHR24559">
    <property type="entry name" value="TRANSPOSON TY3-I GAG-POL POLYPROTEIN"/>
    <property type="match status" value="1"/>
</dbReference>
<dbReference type="PANTHER" id="PTHR24559:SF444">
    <property type="entry name" value="REVERSE TRANSCRIPTASE DOMAIN-CONTAINING PROTEIN"/>
    <property type="match status" value="1"/>
</dbReference>
<dbReference type="CDD" id="cd01647">
    <property type="entry name" value="RT_LTR"/>
    <property type="match status" value="1"/>
</dbReference>
<sequence length="248" mass="28765">SNFWHLEAWEKCSETTSNHESVILKPYIKDKKEVPRRPTSKPPPTNEKRKYNKKGNPKNGKGCPPRSNRVKVLNIELSPRDPGKITRIGSQMEDTIRKEVIQCLQRNIDIFTWTPHDLEGIDPNVITHYLNINPNAKLVKQHKRHFGLKKDKIIQAEVDKLMALGHIEEIQFPEWLSNVVLVLKPGGKWRMCIDFRDLNKARPKDCYPLPRIDQLVQSTSGCEVLSMMDASQRYQIMLAPEDRKRSIL</sequence>
<feature type="region of interest" description="Disordered" evidence="1">
    <location>
        <begin position="27"/>
        <end position="68"/>
    </location>
</feature>
<name>A0AAW2IW72_9LAMI</name>
<evidence type="ECO:0000313" key="2">
    <source>
        <dbReference type="EMBL" id="KAL0286559.1"/>
    </source>
</evidence>
<reference evidence="2" key="1">
    <citation type="submission" date="2020-06" db="EMBL/GenBank/DDBJ databases">
        <authorList>
            <person name="Li T."/>
            <person name="Hu X."/>
            <person name="Zhang T."/>
            <person name="Song X."/>
            <person name="Zhang H."/>
            <person name="Dai N."/>
            <person name="Sheng W."/>
            <person name="Hou X."/>
            <person name="Wei L."/>
        </authorList>
    </citation>
    <scope>NUCLEOTIDE SEQUENCE</scope>
    <source>
        <strain evidence="2">G01</strain>
        <tissue evidence="2">Leaf</tissue>
    </source>
</reference>
<accession>A0AAW2IW72</accession>
<dbReference type="InterPro" id="IPR043502">
    <property type="entry name" value="DNA/RNA_pol_sf"/>
</dbReference>
<comment type="caution">
    <text evidence="2">The sequence shown here is derived from an EMBL/GenBank/DDBJ whole genome shotgun (WGS) entry which is preliminary data.</text>
</comment>
<dbReference type="SUPFAM" id="SSF56672">
    <property type="entry name" value="DNA/RNA polymerases"/>
    <property type="match status" value="1"/>
</dbReference>
<proteinExistence type="predicted"/>
<dbReference type="AlphaFoldDB" id="A0AAW2IW72"/>
<dbReference type="InterPro" id="IPR053134">
    <property type="entry name" value="RNA-dir_DNA_polymerase"/>
</dbReference>
<dbReference type="Gene3D" id="3.10.10.10">
    <property type="entry name" value="HIV Type 1 Reverse Transcriptase, subunit A, domain 1"/>
    <property type="match status" value="1"/>
</dbReference>
<organism evidence="2">
    <name type="scientific">Sesamum angustifolium</name>
    <dbReference type="NCBI Taxonomy" id="2727405"/>
    <lineage>
        <taxon>Eukaryota</taxon>
        <taxon>Viridiplantae</taxon>
        <taxon>Streptophyta</taxon>
        <taxon>Embryophyta</taxon>
        <taxon>Tracheophyta</taxon>
        <taxon>Spermatophyta</taxon>
        <taxon>Magnoliopsida</taxon>
        <taxon>eudicotyledons</taxon>
        <taxon>Gunneridae</taxon>
        <taxon>Pentapetalae</taxon>
        <taxon>asterids</taxon>
        <taxon>lamiids</taxon>
        <taxon>Lamiales</taxon>
        <taxon>Pedaliaceae</taxon>
        <taxon>Sesamum</taxon>
    </lineage>
</organism>